<evidence type="ECO:0000313" key="2">
    <source>
        <dbReference type="EMBL" id="MBC2665020.1"/>
    </source>
</evidence>
<dbReference type="AlphaFoldDB" id="A0A7X1FQC4"/>
<protein>
    <recommendedName>
        <fullName evidence="4">PRC-barrel domain-containing protein</fullName>
    </recommendedName>
</protein>
<keyword evidence="3" id="KW-1185">Reference proteome</keyword>
<dbReference type="SUPFAM" id="SSF50346">
    <property type="entry name" value="PRC-barrel domain"/>
    <property type="match status" value="1"/>
</dbReference>
<organism evidence="2 3">
    <name type="scientific">Novosphingobium flavum</name>
    <dbReference type="NCBI Taxonomy" id="1778672"/>
    <lineage>
        <taxon>Bacteria</taxon>
        <taxon>Pseudomonadati</taxon>
        <taxon>Pseudomonadota</taxon>
        <taxon>Alphaproteobacteria</taxon>
        <taxon>Sphingomonadales</taxon>
        <taxon>Sphingomonadaceae</taxon>
        <taxon>Novosphingobium</taxon>
    </lineage>
</organism>
<feature type="chain" id="PRO_5031049638" description="PRC-barrel domain-containing protein" evidence="1">
    <location>
        <begin position="21"/>
        <end position="179"/>
    </location>
</feature>
<proteinExistence type="predicted"/>
<gene>
    <name evidence="2" type="ORF">H7F51_05790</name>
</gene>
<dbReference type="EMBL" id="JACLAW010000003">
    <property type="protein sequence ID" value="MBC2665020.1"/>
    <property type="molecule type" value="Genomic_DNA"/>
</dbReference>
<dbReference type="InterPro" id="IPR011033">
    <property type="entry name" value="PRC_barrel-like_sf"/>
</dbReference>
<comment type="caution">
    <text evidence="2">The sequence shown here is derived from an EMBL/GenBank/DDBJ whole genome shotgun (WGS) entry which is preliminary data.</text>
</comment>
<reference evidence="2 3" key="1">
    <citation type="submission" date="2020-08" db="EMBL/GenBank/DDBJ databases">
        <title>The genome sequence of type strain Novosphingobium flavum NBRC 111647.</title>
        <authorList>
            <person name="Liu Y."/>
        </authorList>
    </citation>
    <scope>NUCLEOTIDE SEQUENCE [LARGE SCALE GENOMIC DNA]</scope>
    <source>
        <strain evidence="2 3">NBRC 111647</strain>
    </source>
</reference>
<evidence type="ECO:0000313" key="3">
    <source>
        <dbReference type="Proteomes" id="UP000566813"/>
    </source>
</evidence>
<sequence>MNFKHILVALSFAAAGPALAQTAQVAVTAGATVYGPQGDVVGTVEKISGASAIVNTGKHSAALPTSAFGKNDKGLLVSMSKDQLDAAVEAAEAKASGALDTALVAGAAVHSSDGQPMGSVKAISADGVVTIAREGGEFSLRKDAFTTDANGVALRNTKAAIDEAVAKQAPAAASAPAAL</sequence>
<feature type="signal peptide" evidence="1">
    <location>
        <begin position="1"/>
        <end position="20"/>
    </location>
</feature>
<dbReference type="Proteomes" id="UP000566813">
    <property type="component" value="Unassembled WGS sequence"/>
</dbReference>
<evidence type="ECO:0008006" key="4">
    <source>
        <dbReference type="Google" id="ProtNLM"/>
    </source>
</evidence>
<evidence type="ECO:0000256" key="1">
    <source>
        <dbReference type="SAM" id="SignalP"/>
    </source>
</evidence>
<name>A0A7X1FQC4_9SPHN</name>
<dbReference type="RefSeq" id="WP_185663260.1">
    <property type="nucleotide sequence ID" value="NZ_JACLAW010000003.1"/>
</dbReference>
<keyword evidence="1" id="KW-0732">Signal</keyword>
<accession>A0A7X1FQC4</accession>